<dbReference type="PANTHER" id="PTHR43353">
    <property type="entry name" value="SUCCINATE-SEMIALDEHYDE DEHYDROGENASE, MITOCHONDRIAL"/>
    <property type="match status" value="1"/>
</dbReference>
<keyword evidence="7" id="KW-1185">Reference proteome</keyword>
<accession>A0A4Q4Z1M6</accession>
<dbReference type="AlphaFoldDB" id="A0A4Q4Z1M6"/>
<dbReference type="InterPro" id="IPR016160">
    <property type="entry name" value="Ald_DH_CS_CYS"/>
</dbReference>
<dbReference type="GO" id="GO:0004777">
    <property type="term" value="F:succinate-semialdehyde dehydrogenase (NAD+) activity"/>
    <property type="evidence" value="ECO:0007669"/>
    <property type="project" value="TreeGrafter"/>
</dbReference>
<evidence type="ECO:0000256" key="1">
    <source>
        <dbReference type="ARBA" id="ARBA00009986"/>
    </source>
</evidence>
<protein>
    <submittedName>
        <fullName evidence="6">NAD-dependent succinate-semialdehyde dehydrogenase</fullName>
    </submittedName>
</protein>
<evidence type="ECO:0000259" key="5">
    <source>
        <dbReference type="Pfam" id="PF00171"/>
    </source>
</evidence>
<dbReference type="FunFam" id="3.40.605.10:FF:000005">
    <property type="entry name" value="Succinate-semialdehyde dehydrogenase I"/>
    <property type="match status" value="1"/>
</dbReference>
<dbReference type="FunFam" id="3.40.309.10:FF:000004">
    <property type="entry name" value="Succinate-semialdehyde dehydrogenase I"/>
    <property type="match status" value="1"/>
</dbReference>
<dbReference type="PROSITE" id="PS00687">
    <property type="entry name" value="ALDEHYDE_DEHYDR_GLU"/>
    <property type="match status" value="1"/>
</dbReference>
<gene>
    <name evidence="6" type="ORF">EKO23_23440</name>
</gene>
<dbReference type="EMBL" id="SDKM01000065">
    <property type="protein sequence ID" value="RYP81520.1"/>
    <property type="molecule type" value="Genomic_DNA"/>
</dbReference>
<dbReference type="SUPFAM" id="SSF53720">
    <property type="entry name" value="ALDH-like"/>
    <property type="match status" value="1"/>
</dbReference>
<dbReference type="Proteomes" id="UP000295198">
    <property type="component" value="Unassembled WGS sequence"/>
</dbReference>
<comment type="caution">
    <text evidence="6">The sequence shown here is derived from an EMBL/GenBank/DDBJ whole genome shotgun (WGS) entry which is preliminary data.</text>
</comment>
<feature type="domain" description="Aldehyde dehydrogenase" evidence="5">
    <location>
        <begin position="25"/>
        <end position="478"/>
    </location>
</feature>
<dbReference type="OrthoDB" id="6882680at2"/>
<comment type="similarity">
    <text evidence="1 4">Belongs to the aldehyde dehydrogenase family.</text>
</comment>
<evidence type="ECO:0000256" key="3">
    <source>
        <dbReference type="PROSITE-ProRule" id="PRU10007"/>
    </source>
</evidence>
<dbReference type="PANTHER" id="PTHR43353:SF5">
    <property type="entry name" value="SUCCINATE-SEMIALDEHYDE DEHYDROGENASE, MITOCHONDRIAL"/>
    <property type="match status" value="1"/>
</dbReference>
<dbReference type="Pfam" id="PF00171">
    <property type="entry name" value="Aldedh"/>
    <property type="match status" value="1"/>
</dbReference>
<dbReference type="InterPro" id="IPR015590">
    <property type="entry name" value="Aldehyde_DH_dom"/>
</dbReference>
<keyword evidence="2 4" id="KW-0560">Oxidoreductase</keyword>
<reference evidence="6 7" key="1">
    <citation type="submission" date="2019-01" db="EMBL/GenBank/DDBJ databases">
        <title>Nocardioides guangzhouensis sp. nov., an actinobacterium isolated from soil.</title>
        <authorList>
            <person name="Fu Y."/>
            <person name="Cai Y."/>
            <person name="Lin Z."/>
            <person name="Chen P."/>
        </authorList>
    </citation>
    <scope>NUCLEOTIDE SEQUENCE [LARGE SCALE GENOMIC DNA]</scope>
    <source>
        <strain evidence="6 7">130</strain>
    </source>
</reference>
<organism evidence="6 7">
    <name type="scientific">Nocardioides guangzhouensis</name>
    <dbReference type="NCBI Taxonomy" id="2497878"/>
    <lineage>
        <taxon>Bacteria</taxon>
        <taxon>Bacillati</taxon>
        <taxon>Actinomycetota</taxon>
        <taxon>Actinomycetes</taxon>
        <taxon>Propionibacteriales</taxon>
        <taxon>Nocardioidaceae</taxon>
        <taxon>Nocardioides</taxon>
    </lineage>
</organism>
<evidence type="ECO:0000256" key="2">
    <source>
        <dbReference type="ARBA" id="ARBA00023002"/>
    </source>
</evidence>
<dbReference type="Gene3D" id="3.40.309.10">
    <property type="entry name" value="Aldehyde Dehydrogenase, Chain A, domain 2"/>
    <property type="match status" value="1"/>
</dbReference>
<dbReference type="PROSITE" id="PS00070">
    <property type="entry name" value="ALDEHYDE_DEHYDR_CYS"/>
    <property type="match status" value="1"/>
</dbReference>
<dbReference type="InterPro" id="IPR016161">
    <property type="entry name" value="Ald_DH/histidinol_DH"/>
</dbReference>
<feature type="active site" evidence="3">
    <location>
        <position position="257"/>
    </location>
</feature>
<dbReference type="InterPro" id="IPR016163">
    <property type="entry name" value="Ald_DH_C"/>
</dbReference>
<name>A0A4Q4Z1M6_9ACTN</name>
<sequence>MLDYVDDLRPGLGIHVGGSRRPSEDAAAFRVVDPATGNLITLVADGSAADARSAVDAAAAAFPGWAGTAPRARSEVLHQAFELMLAEIDELAALIAWENGKSLSDARAEVRYAAEFFRWFAEEAVRPDGAYGVSPAGGSRTVVTSRPVGVAALVTPWNFPAAMATRKIGPALAAGCTVVLKPAAETPLTALAVARILDQAGAPAGVVNVVPTSRPADVVTTWLEDPRVRKLSFTGSTGVGKHLLAQAADRVVNSSMELGGNAPFVVAADADIEAAVAGAMIAKFRNGGQACTAANRFYVHEAVHDVFVAAFGAAVEALAVGPGLDAGTAVGPMISDRAVRTITGLVDDALAAGATVAHRSAAPADAGHFYPPTVLVDVPADAPLLREEIFGPVAPVVTWRDEDELLRQVNDTEHGLAAYVFSGDLRWALKLAERIDAGMVGVNRGVVSDPAAPFGGVRESGLGREGAREGIRAFCETQYFSVDWAD</sequence>
<dbReference type="Gene3D" id="3.40.605.10">
    <property type="entry name" value="Aldehyde Dehydrogenase, Chain A, domain 1"/>
    <property type="match status" value="1"/>
</dbReference>
<evidence type="ECO:0000256" key="4">
    <source>
        <dbReference type="RuleBase" id="RU003345"/>
    </source>
</evidence>
<dbReference type="GO" id="GO:0009450">
    <property type="term" value="P:gamma-aminobutyric acid catabolic process"/>
    <property type="evidence" value="ECO:0007669"/>
    <property type="project" value="TreeGrafter"/>
</dbReference>
<dbReference type="InterPro" id="IPR029510">
    <property type="entry name" value="Ald_DH_CS_GLU"/>
</dbReference>
<dbReference type="InterPro" id="IPR016162">
    <property type="entry name" value="Ald_DH_N"/>
</dbReference>
<evidence type="ECO:0000313" key="7">
    <source>
        <dbReference type="Proteomes" id="UP000295198"/>
    </source>
</evidence>
<dbReference type="InterPro" id="IPR050740">
    <property type="entry name" value="Aldehyde_DH_Superfamily"/>
</dbReference>
<dbReference type="CDD" id="cd07103">
    <property type="entry name" value="ALDH_F5_SSADH_GabD"/>
    <property type="match status" value="1"/>
</dbReference>
<proteinExistence type="inferred from homology"/>
<evidence type="ECO:0000313" key="6">
    <source>
        <dbReference type="EMBL" id="RYP81520.1"/>
    </source>
</evidence>